<evidence type="ECO:0000313" key="4">
    <source>
        <dbReference type="Proteomes" id="UP001549321"/>
    </source>
</evidence>
<dbReference type="Proteomes" id="UP001549321">
    <property type="component" value="Unassembled WGS sequence"/>
</dbReference>
<keyword evidence="1" id="KW-0472">Membrane</keyword>
<reference evidence="3 4" key="1">
    <citation type="submission" date="2024-06" db="EMBL/GenBank/DDBJ databases">
        <title>Sorghum-associated microbial communities from plants grown in Nebraska, USA.</title>
        <authorList>
            <person name="Schachtman D."/>
        </authorList>
    </citation>
    <scope>NUCLEOTIDE SEQUENCE [LARGE SCALE GENOMIC DNA]</scope>
    <source>
        <strain evidence="3 4">3207</strain>
    </source>
</reference>
<feature type="transmembrane region" description="Helical" evidence="1">
    <location>
        <begin position="127"/>
        <end position="153"/>
    </location>
</feature>
<keyword evidence="4" id="KW-1185">Reference proteome</keyword>
<feature type="transmembrane region" description="Helical" evidence="1">
    <location>
        <begin position="319"/>
        <end position="339"/>
    </location>
</feature>
<feature type="transmembrane region" description="Helical" evidence="1">
    <location>
        <begin position="231"/>
        <end position="251"/>
    </location>
</feature>
<dbReference type="EMBL" id="JBEPSM010000001">
    <property type="protein sequence ID" value="MET4633070.1"/>
    <property type="molecule type" value="Genomic_DNA"/>
</dbReference>
<sequence length="372" mass="40831">MAYSHIHALPFLRNAFLFVDFFFALSGFVIAANYRAKLRQGFGVGRFMFLRWGRLYPLHFATLMFLVGMECLALAMPEVSGRSAFTGSDRNVGSLVSNLLLLQGIGLDSSLSWNFPSWTISAEFWTYFLFALAAVALPVGWLRVVLLAVALTAPLLLGVLSSQNMAATYDYGILRALGGFAAGAICFDVYTVLRRLDLPHPAPWLFSAAEGVLILGVVLFVSAAGQTSLSLFAPLVFSLTILLFSVEGGLFSRLLRSGPAILLGTLSYSIYMVHVPLQMVTKMLARAFERETGVPVFTPVILGEDRVMMLGRTLWQGDVALVAILAATLIVSALTYFWIEAPCRRFTRRLVDRRSNAKSRAEPNLALPERAA</sequence>
<dbReference type="InterPro" id="IPR050879">
    <property type="entry name" value="Acyltransferase_3"/>
</dbReference>
<dbReference type="Pfam" id="PF01757">
    <property type="entry name" value="Acyl_transf_3"/>
    <property type="match status" value="1"/>
</dbReference>
<name>A0ABV2QXE5_9HYPH</name>
<dbReference type="InterPro" id="IPR002656">
    <property type="entry name" value="Acyl_transf_3_dom"/>
</dbReference>
<dbReference type="PANTHER" id="PTHR23028">
    <property type="entry name" value="ACETYLTRANSFERASE"/>
    <property type="match status" value="1"/>
</dbReference>
<feature type="transmembrane region" description="Helical" evidence="1">
    <location>
        <begin position="15"/>
        <end position="34"/>
    </location>
</feature>
<proteinExistence type="predicted"/>
<feature type="transmembrane region" description="Helical" evidence="1">
    <location>
        <begin position="55"/>
        <end position="75"/>
    </location>
</feature>
<comment type="caution">
    <text evidence="3">The sequence shown here is derived from an EMBL/GenBank/DDBJ whole genome shotgun (WGS) entry which is preliminary data.</text>
</comment>
<feature type="domain" description="Acyltransferase 3" evidence="2">
    <location>
        <begin position="13"/>
        <end position="336"/>
    </location>
</feature>
<accession>A0ABV2QXE5</accession>
<feature type="transmembrane region" description="Helical" evidence="1">
    <location>
        <begin position="173"/>
        <end position="193"/>
    </location>
</feature>
<protein>
    <submittedName>
        <fullName evidence="3">Peptidoglycan/LPS O-acetylase OafA/YrhL</fullName>
    </submittedName>
</protein>
<keyword evidence="1" id="KW-0812">Transmembrane</keyword>
<dbReference type="PANTHER" id="PTHR23028:SF131">
    <property type="entry name" value="BLR2367 PROTEIN"/>
    <property type="match status" value="1"/>
</dbReference>
<evidence type="ECO:0000259" key="2">
    <source>
        <dbReference type="Pfam" id="PF01757"/>
    </source>
</evidence>
<evidence type="ECO:0000256" key="1">
    <source>
        <dbReference type="SAM" id="Phobius"/>
    </source>
</evidence>
<keyword evidence="1" id="KW-1133">Transmembrane helix</keyword>
<feature type="transmembrane region" description="Helical" evidence="1">
    <location>
        <begin position="258"/>
        <end position="277"/>
    </location>
</feature>
<evidence type="ECO:0000313" key="3">
    <source>
        <dbReference type="EMBL" id="MET4633070.1"/>
    </source>
</evidence>
<feature type="transmembrane region" description="Helical" evidence="1">
    <location>
        <begin position="205"/>
        <end position="225"/>
    </location>
</feature>
<organism evidence="3 4">
    <name type="scientific">Kaistia defluvii</name>
    <dbReference type="NCBI Taxonomy" id="410841"/>
    <lineage>
        <taxon>Bacteria</taxon>
        <taxon>Pseudomonadati</taxon>
        <taxon>Pseudomonadota</taxon>
        <taxon>Alphaproteobacteria</taxon>
        <taxon>Hyphomicrobiales</taxon>
        <taxon>Kaistiaceae</taxon>
        <taxon>Kaistia</taxon>
    </lineage>
</organism>
<gene>
    <name evidence="3" type="ORF">ABIE08_000983</name>
</gene>